<dbReference type="AlphaFoldDB" id="A0A0E9UFL4"/>
<reference evidence="1" key="1">
    <citation type="submission" date="2014-11" db="EMBL/GenBank/DDBJ databases">
        <authorList>
            <person name="Amaro Gonzalez C."/>
        </authorList>
    </citation>
    <scope>NUCLEOTIDE SEQUENCE</scope>
</reference>
<accession>A0A0E9UFL4</accession>
<dbReference type="EMBL" id="GBXM01043956">
    <property type="protein sequence ID" value="JAH64621.1"/>
    <property type="molecule type" value="Transcribed_RNA"/>
</dbReference>
<reference evidence="1" key="2">
    <citation type="journal article" date="2015" name="Fish Shellfish Immunol.">
        <title>Early steps in the European eel (Anguilla anguilla)-Vibrio vulnificus interaction in the gills: Role of the RtxA13 toxin.</title>
        <authorList>
            <person name="Callol A."/>
            <person name="Pajuelo D."/>
            <person name="Ebbesson L."/>
            <person name="Teles M."/>
            <person name="MacKenzie S."/>
            <person name="Amaro C."/>
        </authorList>
    </citation>
    <scope>NUCLEOTIDE SEQUENCE</scope>
</reference>
<evidence type="ECO:0000313" key="1">
    <source>
        <dbReference type="EMBL" id="JAH64621.1"/>
    </source>
</evidence>
<protein>
    <submittedName>
        <fullName evidence="1">Uncharacterized protein</fullName>
    </submittedName>
</protein>
<name>A0A0E9UFL4_ANGAN</name>
<proteinExistence type="predicted"/>
<sequence length="41" mass="4976">MHVFSVDYASVFWIYIKTQNFCTHRTFAVTVNRSDYDENIR</sequence>
<organism evidence="1">
    <name type="scientific">Anguilla anguilla</name>
    <name type="common">European freshwater eel</name>
    <name type="synonym">Muraena anguilla</name>
    <dbReference type="NCBI Taxonomy" id="7936"/>
    <lineage>
        <taxon>Eukaryota</taxon>
        <taxon>Metazoa</taxon>
        <taxon>Chordata</taxon>
        <taxon>Craniata</taxon>
        <taxon>Vertebrata</taxon>
        <taxon>Euteleostomi</taxon>
        <taxon>Actinopterygii</taxon>
        <taxon>Neopterygii</taxon>
        <taxon>Teleostei</taxon>
        <taxon>Anguilliformes</taxon>
        <taxon>Anguillidae</taxon>
        <taxon>Anguilla</taxon>
    </lineage>
</organism>